<comment type="caution">
    <text evidence="1">The sequence shown here is derived from an EMBL/GenBank/DDBJ whole genome shotgun (WGS) entry which is preliminary data.</text>
</comment>
<keyword evidence="2" id="KW-1185">Reference proteome</keyword>
<reference evidence="1" key="1">
    <citation type="submission" date="2020-06" db="EMBL/GenBank/DDBJ databases">
        <title>Draft genome of Bugula neritina, a colonial animal packing powerful symbionts and potential medicines.</title>
        <authorList>
            <person name="Rayko M."/>
        </authorList>
    </citation>
    <scope>NUCLEOTIDE SEQUENCE [LARGE SCALE GENOMIC DNA]</scope>
    <source>
        <strain evidence="1">Kwan_BN1</strain>
    </source>
</reference>
<proteinExistence type="predicted"/>
<sequence length="70" mass="8056">MATEQDDRDIPESGGVFTFGKSKFAENLPNKFWIGMMKLHRWPVGTNILYSMLSRAEYLYSEIAHMVSLV</sequence>
<dbReference type="OrthoDB" id="10253607at2759"/>
<evidence type="ECO:0000313" key="2">
    <source>
        <dbReference type="Proteomes" id="UP000593567"/>
    </source>
</evidence>
<evidence type="ECO:0000313" key="1">
    <source>
        <dbReference type="EMBL" id="KAF6026191.1"/>
    </source>
</evidence>
<gene>
    <name evidence="1" type="ORF">EB796_015507</name>
</gene>
<accession>A0A7J7JKP8</accession>
<dbReference type="AlphaFoldDB" id="A0A7J7JKP8"/>
<organism evidence="1 2">
    <name type="scientific">Bugula neritina</name>
    <name type="common">Brown bryozoan</name>
    <name type="synonym">Sertularia neritina</name>
    <dbReference type="NCBI Taxonomy" id="10212"/>
    <lineage>
        <taxon>Eukaryota</taxon>
        <taxon>Metazoa</taxon>
        <taxon>Spiralia</taxon>
        <taxon>Lophotrochozoa</taxon>
        <taxon>Bryozoa</taxon>
        <taxon>Gymnolaemata</taxon>
        <taxon>Cheilostomatida</taxon>
        <taxon>Flustrina</taxon>
        <taxon>Buguloidea</taxon>
        <taxon>Bugulidae</taxon>
        <taxon>Bugula</taxon>
    </lineage>
</organism>
<protein>
    <submittedName>
        <fullName evidence="1">Uncharacterized protein</fullName>
    </submittedName>
</protein>
<name>A0A7J7JKP8_BUGNE</name>
<dbReference type="Proteomes" id="UP000593567">
    <property type="component" value="Unassembled WGS sequence"/>
</dbReference>
<dbReference type="EMBL" id="VXIV02002328">
    <property type="protein sequence ID" value="KAF6026191.1"/>
    <property type="molecule type" value="Genomic_DNA"/>
</dbReference>